<keyword evidence="1" id="KW-0812">Transmembrane</keyword>
<evidence type="ECO:0000256" key="1">
    <source>
        <dbReference type="SAM" id="Phobius"/>
    </source>
</evidence>
<organism evidence="2 3">
    <name type="scientific">Herbiconiux ginsengi</name>
    <dbReference type="NCBI Taxonomy" id="381665"/>
    <lineage>
        <taxon>Bacteria</taxon>
        <taxon>Bacillati</taxon>
        <taxon>Actinomycetota</taxon>
        <taxon>Actinomycetes</taxon>
        <taxon>Micrococcales</taxon>
        <taxon>Microbacteriaceae</taxon>
        <taxon>Herbiconiux</taxon>
    </lineage>
</organism>
<dbReference type="AlphaFoldDB" id="A0A1H3TT08"/>
<proteinExistence type="predicted"/>
<dbReference type="Proteomes" id="UP000198891">
    <property type="component" value="Unassembled WGS sequence"/>
</dbReference>
<dbReference type="EMBL" id="FNPZ01000007">
    <property type="protein sequence ID" value="SDZ53302.1"/>
    <property type="molecule type" value="Genomic_DNA"/>
</dbReference>
<dbReference type="STRING" id="381665.SAMN05216554_4480"/>
<keyword evidence="3" id="KW-1185">Reference proteome</keyword>
<evidence type="ECO:0000313" key="3">
    <source>
        <dbReference type="Proteomes" id="UP000198891"/>
    </source>
</evidence>
<accession>A0A1H3TT08</accession>
<keyword evidence="1" id="KW-0472">Membrane</keyword>
<feature type="transmembrane region" description="Helical" evidence="1">
    <location>
        <begin position="6"/>
        <end position="24"/>
    </location>
</feature>
<gene>
    <name evidence="2" type="ORF">SAMN05216554_4480</name>
</gene>
<keyword evidence="1" id="KW-1133">Transmembrane helix</keyword>
<reference evidence="2 3" key="1">
    <citation type="submission" date="2016-10" db="EMBL/GenBank/DDBJ databases">
        <authorList>
            <person name="de Groot N.N."/>
        </authorList>
    </citation>
    <scope>NUCLEOTIDE SEQUENCE [LARGE SCALE GENOMIC DNA]</scope>
    <source>
        <strain evidence="2 3">CGMCC 4.3491</strain>
    </source>
</reference>
<evidence type="ECO:0000313" key="2">
    <source>
        <dbReference type="EMBL" id="SDZ53302.1"/>
    </source>
</evidence>
<protein>
    <submittedName>
        <fullName evidence="2">Uncharacterized protein</fullName>
    </submittedName>
</protein>
<feature type="transmembrane region" description="Helical" evidence="1">
    <location>
        <begin position="58"/>
        <end position="83"/>
    </location>
</feature>
<name>A0A1H3TT08_9MICO</name>
<sequence length="86" mass="9562">MTGTQVFVVLWGVGAVLLGSLFAFRPDLVIRMYTWNLGNYPLGKRLRRRMAPRPWMATFYRVGGIIFMCLGVAVGTLAAVGIIRAE</sequence>